<dbReference type="InterPro" id="IPR005814">
    <property type="entry name" value="Aminotrans_3"/>
</dbReference>
<dbReference type="SUPFAM" id="SSF53383">
    <property type="entry name" value="PLP-dependent transferases"/>
    <property type="match status" value="1"/>
</dbReference>
<comment type="similarity">
    <text evidence="1 3">Belongs to the class-III pyridoxal-phosphate-dependent aminotransferase family.</text>
</comment>
<evidence type="ECO:0000313" key="4">
    <source>
        <dbReference type="EMBL" id="UQT57320.1"/>
    </source>
</evidence>
<sequence>MTPQPNPNPQVGAAVKAADRAHVFHSWSAQELIDPLAVAGAEGSYFWDYDGNRYLDFTSGLVFTNIGYQHPKVVAAIQEQAATMTTFAPAFAVEARSEAARLIAERTPGDLDKIFFTNGGAEAVENATRMARLHTGRPKVLSAYRSYHGATSAAINLTGDPRRWPSDNGTAGVVHFWAPFLYRSPFYAENEQQECERALQHLEDTIAFEGPQTIAAIILESVPGTAGIMTPPPGYLSGVREICDRHGIVFILDEVMAGFGRTGKWFAADHFDGGIVPDLLTFAKGVNSGYVPLGGVAISSAIAETFARRPYPGGLTYSGHPLACAAAVATINVMEDEGIVENAARVGTEIIAPALAELAERHPSVGEVRGLGMFWALELVKDKETREPLVPYNATGEANAPMAAFGAAAKKQGLWPFINMNRTHVVPPCNITDTEAKEGLAALDAALSVADEHVS</sequence>
<dbReference type="EMBL" id="CP097289">
    <property type="protein sequence ID" value="UQT57320.1"/>
    <property type="molecule type" value="Genomic_DNA"/>
</dbReference>
<keyword evidence="5" id="KW-1185">Reference proteome</keyword>
<dbReference type="InterPro" id="IPR015424">
    <property type="entry name" value="PyrdxlP-dep_Trfase"/>
</dbReference>
<dbReference type="CDD" id="cd00610">
    <property type="entry name" value="OAT_like"/>
    <property type="match status" value="1"/>
</dbReference>
<dbReference type="Gene3D" id="3.90.1150.10">
    <property type="entry name" value="Aspartate Aminotransferase, domain 1"/>
    <property type="match status" value="1"/>
</dbReference>
<evidence type="ECO:0000256" key="1">
    <source>
        <dbReference type="ARBA" id="ARBA00008954"/>
    </source>
</evidence>
<dbReference type="PANTHER" id="PTHR43094:SF1">
    <property type="entry name" value="AMINOTRANSFERASE CLASS-III"/>
    <property type="match status" value="1"/>
</dbReference>
<protein>
    <submittedName>
        <fullName evidence="4">Aspartate aminotransferase family protein</fullName>
    </submittedName>
</protein>
<dbReference type="PROSITE" id="PS00600">
    <property type="entry name" value="AA_TRANSFER_CLASS_3"/>
    <property type="match status" value="1"/>
</dbReference>
<evidence type="ECO:0000313" key="5">
    <source>
        <dbReference type="Proteomes" id="UP000829992"/>
    </source>
</evidence>
<dbReference type="PANTHER" id="PTHR43094">
    <property type="entry name" value="AMINOTRANSFERASE"/>
    <property type="match status" value="1"/>
</dbReference>
<accession>A0ABY4PV85</accession>
<dbReference type="InterPro" id="IPR049704">
    <property type="entry name" value="Aminotrans_3_PPA_site"/>
</dbReference>
<dbReference type="RefSeq" id="WP_249588728.1">
    <property type="nucleotide sequence ID" value="NZ_BAAAQL010000044.1"/>
</dbReference>
<name>A0ABY4PV85_9ACTN</name>
<dbReference type="InterPro" id="IPR015421">
    <property type="entry name" value="PyrdxlP-dep_Trfase_major"/>
</dbReference>
<dbReference type="Pfam" id="PF00202">
    <property type="entry name" value="Aminotran_3"/>
    <property type="match status" value="1"/>
</dbReference>
<reference evidence="4 5" key="1">
    <citation type="submission" date="2022-05" db="EMBL/GenBank/DDBJ databases">
        <authorList>
            <person name="Zhou X."/>
            <person name="Li K."/>
            <person name="Man Y."/>
        </authorList>
    </citation>
    <scope>NUCLEOTIDE SEQUENCE [LARGE SCALE GENOMIC DNA]</scope>
    <source>
        <strain evidence="4 5">MS405</strain>
    </source>
</reference>
<organism evidence="4 5">
    <name type="scientific">Streptomyces durmitorensis</name>
    <dbReference type="NCBI Taxonomy" id="319947"/>
    <lineage>
        <taxon>Bacteria</taxon>
        <taxon>Bacillati</taxon>
        <taxon>Actinomycetota</taxon>
        <taxon>Actinomycetes</taxon>
        <taxon>Kitasatosporales</taxon>
        <taxon>Streptomycetaceae</taxon>
        <taxon>Streptomyces</taxon>
    </lineage>
</organism>
<dbReference type="InterPro" id="IPR015422">
    <property type="entry name" value="PyrdxlP-dep_Trfase_small"/>
</dbReference>
<evidence type="ECO:0000256" key="2">
    <source>
        <dbReference type="ARBA" id="ARBA00022898"/>
    </source>
</evidence>
<evidence type="ECO:0000256" key="3">
    <source>
        <dbReference type="RuleBase" id="RU003560"/>
    </source>
</evidence>
<proteinExistence type="inferred from homology"/>
<dbReference type="Proteomes" id="UP000829992">
    <property type="component" value="Chromosome"/>
</dbReference>
<keyword evidence="4" id="KW-0032">Aminotransferase</keyword>
<dbReference type="Gene3D" id="3.40.640.10">
    <property type="entry name" value="Type I PLP-dependent aspartate aminotransferase-like (Major domain)"/>
    <property type="match status" value="1"/>
</dbReference>
<dbReference type="GO" id="GO:0008483">
    <property type="term" value="F:transaminase activity"/>
    <property type="evidence" value="ECO:0007669"/>
    <property type="project" value="UniProtKB-KW"/>
</dbReference>
<dbReference type="NCBIfam" id="NF004718">
    <property type="entry name" value="PRK06062.1"/>
    <property type="match status" value="1"/>
</dbReference>
<keyword evidence="2 3" id="KW-0663">Pyridoxal phosphate</keyword>
<keyword evidence="4" id="KW-0808">Transferase</keyword>
<gene>
    <name evidence="4" type="ORF">M4V62_20665</name>
</gene>